<evidence type="ECO:0000313" key="6">
    <source>
        <dbReference type="Proteomes" id="UP000294575"/>
    </source>
</evidence>
<dbReference type="Proteomes" id="UP000294575">
    <property type="component" value="Unassembled WGS sequence"/>
</dbReference>
<protein>
    <submittedName>
        <fullName evidence="5">Methyltransferase family protein</fullName>
    </submittedName>
</protein>
<dbReference type="PANTHER" id="PTHR13610:SF11">
    <property type="entry name" value="METHYLTRANSFERASE DOMAIN-CONTAINING PROTEIN"/>
    <property type="match status" value="1"/>
</dbReference>
<evidence type="ECO:0000313" key="5">
    <source>
        <dbReference type="EMBL" id="TDQ39361.1"/>
    </source>
</evidence>
<dbReference type="RefSeq" id="WP_206168002.1">
    <property type="nucleotide sequence ID" value="NZ_LNJZ01000009.1"/>
</dbReference>
<evidence type="ECO:0000256" key="2">
    <source>
        <dbReference type="ARBA" id="ARBA00022679"/>
    </source>
</evidence>
<keyword evidence="3" id="KW-0949">S-adenosyl-L-methionine</keyword>
<dbReference type="SUPFAM" id="SSF53335">
    <property type="entry name" value="S-adenosyl-L-methionine-dependent methyltransferases"/>
    <property type="match status" value="1"/>
</dbReference>
<dbReference type="Pfam" id="PF13649">
    <property type="entry name" value="Methyltransf_25"/>
    <property type="match status" value="1"/>
</dbReference>
<evidence type="ECO:0000256" key="1">
    <source>
        <dbReference type="ARBA" id="ARBA00022603"/>
    </source>
</evidence>
<evidence type="ECO:0000256" key="3">
    <source>
        <dbReference type="ARBA" id="ARBA00022691"/>
    </source>
</evidence>
<keyword evidence="2 5" id="KW-0808">Transferase</keyword>
<evidence type="ECO:0000259" key="4">
    <source>
        <dbReference type="Pfam" id="PF13649"/>
    </source>
</evidence>
<dbReference type="AlphaFoldDB" id="A0A4R6U0A5"/>
<keyword evidence="1 5" id="KW-0489">Methyltransferase</keyword>
<feature type="domain" description="Methyltransferase" evidence="4">
    <location>
        <begin position="78"/>
        <end position="152"/>
    </location>
</feature>
<dbReference type="InterPro" id="IPR041698">
    <property type="entry name" value="Methyltransf_25"/>
</dbReference>
<dbReference type="Gene3D" id="3.40.50.150">
    <property type="entry name" value="Vaccinia Virus protein VP39"/>
    <property type="match status" value="1"/>
</dbReference>
<dbReference type="GO" id="GO:0032259">
    <property type="term" value="P:methylation"/>
    <property type="evidence" value="ECO:0007669"/>
    <property type="project" value="UniProtKB-KW"/>
</dbReference>
<dbReference type="CDD" id="cd02440">
    <property type="entry name" value="AdoMet_MTases"/>
    <property type="match status" value="1"/>
</dbReference>
<dbReference type="InterPro" id="IPR026170">
    <property type="entry name" value="FAM173A/B"/>
</dbReference>
<dbReference type="PANTHER" id="PTHR13610">
    <property type="entry name" value="METHYLTRANSFERASE DOMAIN-CONTAINING PROTEIN"/>
    <property type="match status" value="1"/>
</dbReference>
<comment type="caution">
    <text evidence="5">The sequence shown here is derived from an EMBL/GenBank/DDBJ whole genome shotgun (WGS) entry which is preliminary data.</text>
</comment>
<gene>
    <name evidence="5" type="ORF">DFQ45_10252</name>
</gene>
<name>A0A4R6U0A5_9GAMM</name>
<sequence length="297" mass="33731">MYDDYDYDEYSMDELNFGEDPSMDYLLEDALLEGLHLDEYSIDEPDIMLDVPYVPTDEKIVDALLDLAGVTSRDILYDLGCGDGRIVVAAAMQRNARGIGIDLDPMRIAEAMEYAGNSRVEHMVDFFEADLLEADFREATVVTLYLLDIINLELRPRLQQELRPGTRIVSHAFDMGDWKPDERVNCGGINLYKWIVPAQLAGHWHWQDSTGRSFNLQLKQKHQKLSGQALVDGQPARLVSALLQGDLAEFRIQQEGSSQLLNFVMRYKDGQLVPEDNELQPEPATRCYTAKPEITEP</sequence>
<reference evidence="5 6" key="1">
    <citation type="submission" date="2019-03" db="EMBL/GenBank/DDBJ databases">
        <title>Genomic Encyclopedia of Type Strains, Phase IV (KMG-IV): sequencing the most valuable type-strain genomes for metagenomic binning, comparative biology and taxonomic classification.</title>
        <authorList>
            <person name="Goeker M."/>
        </authorList>
    </citation>
    <scope>NUCLEOTIDE SEQUENCE [LARGE SCALE GENOMIC DNA]</scope>
    <source>
        <strain evidence="5 6">DSM 28679</strain>
    </source>
</reference>
<organism evidence="5 6">
    <name type="scientific">Thiopseudomonas denitrificans</name>
    <dbReference type="NCBI Taxonomy" id="1501432"/>
    <lineage>
        <taxon>Bacteria</taxon>
        <taxon>Pseudomonadati</taxon>
        <taxon>Pseudomonadota</taxon>
        <taxon>Gammaproteobacteria</taxon>
        <taxon>Pseudomonadales</taxon>
        <taxon>Pseudomonadaceae</taxon>
        <taxon>Thiopseudomonas</taxon>
    </lineage>
</organism>
<dbReference type="InterPro" id="IPR029063">
    <property type="entry name" value="SAM-dependent_MTases_sf"/>
</dbReference>
<dbReference type="GO" id="GO:0016279">
    <property type="term" value="F:protein-lysine N-methyltransferase activity"/>
    <property type="evidence" value="ECO:0007669"/>
    <property type="project" value="InterPro"/>
</dbReference>
<dbReference type="EMBL" id="SNYK01000002">
    <property type="protein sequence ID" value="TDQ39361.1"/>
    <property type="molecule type" value="Genomic_DNA"/>
</dbReference>
<proteinExistence type="predicted"/>
<keyword evidence="6" id="KW-1185">Reference proteome</keyword>
<accession>A0A4R6U0A5</accession>